<keyword evidence="2" id="KW-1133">Transmembrane helix</keyword>
<name>A0A0F9U8I1_9ZZZZ</name>
<reference evidence="3" key="1">
    <citation type="journal article" date="2015" name="Nature">
        <title>Complex archaea that bridge the gap between prokaryotes and eukaryotes.</title>
        <authorList>
            <person name="Spang A."/>
            <person name="Saw J.H."/>
            <person name="Jorgensen S.L."/>
            <person name="Zaremba-Niedzwiedzka K."/>
            <person name="Martijn J."/>
            <person name="Lind A.E."/>
            <person name="van Eijk R."/>
            <person name="Schleper C."/>
            <person name="Guy L."/>
            <person name="Ettema T.J."/>
        </authorList>
    </citation>
    <scope>NUCLEOTIDE SEQUENCE</scope>
</reference>
<comment type="caution">
    <text evidence="3">The sequence shown here is derived from an EMBL/GenBank/DDBJ whole genome shotgun (WGS) entry which is preliminary data.</text>
</comment>
<dbReference type="EMBL" id="LAZR01000117">
    <property type="protein sequence ID" value="KKN89530.1"/>
    <property type="molecule type" value="Genomic_DNA"/>
</dbReference>
<feature type="transmembrane region" description="Helical" evidence="2">
    <location>
        <begin position="33"/>
        <end position="52"/>
    </location>
</feature>
<evidence type="ECO:0000313" key="3">
    <source>
        <dbReference type="EMBL" id="KKN89530.1"/>
    </source>
</evidence>
<proteinExistence type="predicted"/>
<evidence type="ECO:0000256" key="2">
    <source>
        <dbReference type="SAM" id="Phobius"/>
    </source>
</evidence>
<gene>
    <name evidence="3" type="ORF">LCGC14_0236620</name>
</gene>
<accession>A0A0F9U8I1</accession>
<organism evidence="3">
    <name type="scientific">marine sediment metagenome</name>
    <dbReference type="NCBI Taxonomy" id="412755"/>
    <lineage>
        <taxon>unclassified sequences</taxon>
        <taxon>metagenomes</taxon>
        <taxon>ecological metagenomes</taxon>
    </lineage>
</organism>
<feature type="region of interest" description="Disordered" evidence="1">
    <location>
        <begin position="59"/>
        <end position="81"/>
    </location>
</feature>
<keyword evidence="2" id="KW-0472">Membrane</keyword>
<dbReference type="AlphaFoldDB" id="A0A0F9U8I1"/>
<keyword evidence="2" id="KW-0812">Transmembrane</keyword>
<evidence type="ECO:0000256" key="1">
    <source>
        <dbReference type="SAM" id="MobiDB-lite"/>
    </source>
</evidence>
<sequence length="81" mass="9051">MKKDHAKQMGYILVTSSFGVTGGSVIPVDFHPLVAIAAVVIFALMLAGDIVTSFRPVRKVGKVSKPKPKRRRPPRKRKRRR</sequence>
<protein>
    <submittedName>
        <fullName evidence="3">Uncharacterized protein</fullName>
    </submittedName>
</protein>
<feature type="transmembrane region" description="Helical" evidence="2">
    <location>
        <begin position="9"/>
        <end position="27"/>
    </location>
</feature>